<keyword evidence="1" id="KW-1133">Transmembrane helix</keyword>
<keyword evidence="3" id="KW-1185">Reference proteome</keyword>
<evidence type="ECO:0000256" key="1">
    <source>
        <dbReference type="SAM" id="Phobius"/>
    </source>
</evidence>
<accession>A0A916UHH2</accession>
<evidence type="ECO:0008006" key="4">
    <source>
        <dbReference type="Google" id="ProtNLM"/>
    </source>
</evidence>
<protein>
    <recommendedName>
        <fullName evidence="4">Transmembrane protein</fullName>
    </recommendedName>
</protein>
<dbReference type="AlphaFoldDB" id="A0A916UHH2"/>
<gene>
    <name evidence="2" type="ORF">GCM10011410_28820</name>
</gene>
<name>A0A916UHH2_9ACTN</name>
<evidence type="ECO:0000313" key="3">
    <source>
        <dbReference type="Proteomes" id="UP000641514"/>
    </source>
</evidence>
<feature type="transmembrane region" description="Helical" evidence="1">
    <location>
        <begin position="84"/>
        <end position="107"/>
    </location>
</feature>
<comment type="caution">
    <text evidence="2">The sequence shown here is derived from an EMBL/GenBank/DDBJ whole genome shotgun (WGS) entry which is preliminary data.</text>
</comment>
<dbReference type="Proteomes" id="UP000641514">
    <property type="component" value="Unassembled WGS sequence"/>
</dbReference>
<sequence length="286" mass="30645">MVGGVAAVLAIVAVLAVSNSVAHGEFLAILPMFLTMVVILAVASGLAVAHYSPKRPINVHLESVETPTGREWGVFFAIKTFRRVALFGLLSAGAVFVGLAAVMVMRYADIASNAEHPPYIGVVLMLSIGVVFIAGGVAGLRNRGQRLGVCLTPSGVVLVRGDDERPLLWDDIVQFQGRSDDSMGRRLRRVINSCVIYVRSGSASDNGEEAYPTDGLVSAAPLIDSNAAPADMFFASSLETDPVLLYHTLRFYHSNPALRIELCQQHAIDRIRRGDVLNALSPMSTT</sequence>
<keyword evidence="1" id="KW-0812">Transmembrane</keyword>
<reference evidence="2" key="2">
    <citation type="submission" date="2020-09" db="EMBL/GenBank/DDBJ databases">
        <authorList>
            <person name="Sun Q."/>
            <person name="Zhou Y."/>
        </authorList>
    </citation>
    <scope>NUCLEOTIDE SEQUENCE</scope>
    <source>
        <strain evidence="2">CGMCC 1.15478</strain>
    </source>
</reference>
<dbReference type="RefSeq" id="WP_188676418.1">
    <property type="nucleotide sequence ID" value="NZ_BMJH01000003.1"/>
</dbReference>
<proteinExistence type="predicted"/>
<evidence type="ECO:0000313" key="2">
    <source>
        <dbReference type="EMBL" id="GGC73887.1"/>
    </source>
</evidence>
<feature type="transmembrane region" description="Helical" evidence="1">
    <location>
        <begin position="119"/>
        <end position="140"/>
    </location>
</feature>
<dbReference type="EMBL" id="BMJH01000003">
    <property type="protein sequence ID" value="GGC73887.1"/>
    <property type="molecule type" value="Genomic_DNA"/>
</dbReference>
<keyword evidence="1" id="KW-0472">Membrane</keyword>
<feature type="transmembrane region" description="Helical" evidence="1">
    <location>
        <begin position="26"/>
        <end position="49"/>
    </location>
</feature>
<reference evidence="2" key="1">
    <citation type="journal article" date="2014" name="Int. J. Syst. Evol. Microbiol.">
        <title>Complete genome sequence of Corynebacterium casei LMG S-19264T (=DSM 44701T), isolated from a smear-ripened cheese.</title>
        <authorList>
            <consortium name="US DOE Joint Genome Institute (JGI-PGF)"/>
            <person name="Walter F."/>
            <person name="Albersmeier A."/>
            <person name="Kalinowski J."/>
            <person name="Ruckert C."/>
        </authorList>
    </citation>
    <scope>NUCLEOTIDE SEQUENCE</scope>
    <source>
        <strain evidence="2">CGMCC 1.15478</strain>
    </source>
</reference>
<organism evidence="2 3">
    <name type="scientific">Hoyosella rhizosphaerae</name>
    <dbReference type="NCBI Taxonomy" id="1755582"/>
    <lineage>
        <taxon>Bacteria</taxon>
        <taxon>Bacillati</taxon>
        <taxon>Actinomycetota</taxon>
        <taxon>Actinomycetes</taxon>
        <taxon>Mycobacteriales</taxon>
        <taxon>Hoyosellaceae</taxon>
        <taxon>Hoyosella</taxon>
    </lineage>
</organism>